<proteinExistence type="predicted"/>
<sequence>MTKPAYWPVRYTDRHGAQDVVFESDGREVIRATIRGVLFEGDTMDDLGALSGEPPEQAFSFFDGALCSCLLEWEVPIPVEVRGSGVRPAVLHCALRLGAPAGPRKGLDAETLTTLLRLDGREYRNADDQDDFEDALHEVQRQLPRAARLKACVSCAWSDYHPVGHGLMGGLACFRDVKELYRQVDGKHGPHGIFAVWPSRTEFVQETWLCGEFEHRVADRGYRGPFPYRRL</sequence>
<dbReference type="EMBL" id="JARXVH010000001">
    <property type="protein sequence ID" value="MDH6213389.1"/>
    <property type="molecule type" value="Genomic_DNA"/>
</dbReference>
<gene>
    <name evidence="1" type="ORF">M2283_000668</name>
</gene>
<dbReference type="InterPro" id="IPR046271">
    <property type="entry name" value="DUF6304"/>
</dbReference>
<evidence type="ECO:0008006" key="3">
    <source>
        <dbReference type="Google" id="ProtNLM"/>
    </source>
</evidence>
<keyword evidence="2" id="KW-1185">Reference proteome</keyword>
<name>A0ABT6LDD7_9ACTN</name>
<dbReference type="Proteomes" id="UP001160499">
    <property type="component" value="Unassembled WGS sequence"/>
</dbReference>
<dbReference type="Pfam" id="PF19822">
    <property type="entry name" value="DUF6304"/>
    <property type="match status" value="1"/>
</dbReference>
<comment type="caution">
    <text evidence="1">The sequence shown here is derived from an EMBL/GenBank/DDBJ whole genome shotgun (WGS) entry which is preliminary data.</text>
</comment>
<protein>
    <recommendedName>
        <fullName evidence="3">Barstar (barnase inhibitor) domain-containing protein</fullName>
    </recommendedName>
</protein>
<reference evidence="1 2" key="1">
    <citation type="submission" date="2023-04" db="EMBL/GenBank/DDBJ databases">
        <title>Forest soil microbial communities from Buena Vista Peninsula, Colon Province, Panama.</title>
        <authorList>
            <person name="Bouskill N."/>
        </authorList>
    </citation>
    <scope>NUCLEOTIDE SEQUENCE [LARGE SCALE GENOMIC DNA]</scope>
    <source>
        <strain evidence="1 2">GGS1</strain>
    </source>
</reference>
<evidence type="ECO:0000313" key="1">
    <source>
        <dbReference type="EMBL" id="MDH6213389.1"/>
    </source>
</evidence>
<organism evidence="1 2">
    <name type="scientific">Streptomyces pseudovenezuelae</name>
    <dbReference type="NCBI Taxonomy" id="67350"/>
    <lineage>
        <taxon>Bacteria</taxon>
        <taxon>Bacillati</taxon>
        <taxon>Actinomycetota</taxon>
        <taxon>Actinomycetes</taxon>
        <taxon>Kitasatosporales</taxon>
        <taxon>Streptomycetaceae</taxon>
        <taxon>Streptomyces</taxon>
        <taxon>Streptomyces aurantiacus group</taxon>
    </lineage>
</organism>
<accession>A0ABT6LDD7</accession>
<evidence type="ECO:0000313" key="2">
    <source>
        <dbReference type="Proteomes" id="UP001160499"/>
    </source>
</evidence>
<dbReference type="RefSeq" id="WP_280874402.1">
    <property type="nucleotide sequence ID" value="NZ_JARXVH010000001.1"/>
</dbReference>